<dbReference type="AlphaFoldDB" id="A0A9P6CE42"/>
<dbReference type="EMBL" id="MU150363">
    <property type="protein sequence ID" value="KAF9457659.1"/>
    <property type="molecule type" value="Genomic_DNA"/>
</dbReference>
<protein>
    <submittedName>
        <fullName evidence="1">Uncharacterized protein</fullName>
    </submittedName>
</protein>
<name>A0A9P6CE42_9AGAR</name>
<accession>A0A9P6CE42</accession>
<organism evidence="1 2">
    <name type="scientific">Collybia nuda</name>
    <dbReference type="NCBI Taxonomy" id="64659"/>
    <lineage>
        <taxon>Eukaryota</taxon>
        <taxon>Fungi</taxon>
        <taxon>Dikarya</taxon>
        <taxon>Basidiomycota</taxon>
        <taxon>Agaricomycotina</taxon>
        <taxon>Agaricomycetes</taxon>
        <taxon>Agaricomycetidae</taxon>
        <taxon>Agaricales</taxon>
        <taxon>Tricholomatineae</taxon>
        <taxon>Clitocybaceae</taxon>
        <taxon>Collybia</taxon>
    </lineage>
</organism>
<reference evidence="1" key="1">
    <citation type="submission" date="2020-11" db="EMBL/GenBank/DDBJ databases">
        <authorList>
            <consortium name="DOE Joint Genome Institute"/>
            <person name="Ahrendt S."/>
            <person name="Riley R."/>
            <person name="Andreopoulos W."/>
            <person name="Labutti K."/>
            <person name="Pangilinan J."/>
            <person name="Ruiz-Duenas F.J."/>
            <person name="Barrasa J.M."/>
            <person name="Sanchez-Garcia M."/>
            <person name="Camarero S."/>
            <person name="Miyauchi S."/>
            <person name="Serrano A."/>
            <person name="Linde D."/>
            <person name="Babiker R."/>
            <person name="Drula E."/>
            <person name="Ayuso-Fernandez I."/>
            <person name="Pacheco R."/>
            <person name="Padilla G."/>
            <person name="Ferreira P."/>
            <person name="Barriuso J."/>
            <person name="Kellner H."/>
            <person name="Castanera R."/>
            <person name="Alfaro M."/>
            <person name="Ramirez L."/>
            <person name="Pisabarro A.G."/>
            <person name="Kuo A."/>
            <person name="Tritt A."/>
            <person name="Lipzen A."/>
            <person name="He G."/>
            <person name="Yan M."/>
            <person name="Ng V."/>
            <person name="Cullen D."/>
            <person name="Martin F."/>
            <person name="Rosso M.-N."/>
            <person name="Henrissat B."/>
            <person name="Hibbett D."/>
            <person name="Martinez A.T."/>
            <person name="Grigoriev I.V."/>
        </authorList>
    </citation>
    <scope>NUCLEOTIDE SEQUENCE</scope>
    <source>
        <strain evidence="1">CBS 247.69</strain>
    </source>
</reference>
<comment type="caution">
    <text evidence="1">The sequence shown here is derived from an EMBL/GenBank/DDBJ whole genome shotgun (WGS) entry which is preliminary data.</text>
</comment>
<evidence type="ECO:0000313" key="1">
    <source>
        <dbReference type="EMBL" id="KAF9457659.1"/>
    </source>
</evidence>
<dbReference type="Proteomes" id="UP000807353">
    <property type="component" value="Unassembled WGS sequence"/>
</dbReference>
<gene>
    <name evidence="1" type="ORF">BDZ94DRAFT_1272667</name>
</gene>
<proteinExistence type="predicted"/>
<evidence type="ECO:0000313" key="2">
    <source>
        <dbReference type="Proteomes" id="UP000807353"/>
    </source>
</evidence>
<sequence length="101" mass="11296">MVPLTLLWCVDTTRGPPTKISINHDIITTTLETSGNPSVTRVVETTQEMGGRPNINKVFRVKKCHVCPYQPQGREVTVKVVIVPLPSHPQLSLVRRTLRTL</sequence>
<keyword evidence="2" id="KW-1185">Reference proteome</keyword>